<dbReference type="SUPFAM" id="SSF100950">
    <property type="entry name" value="NagB/RpiA/CoA transferase-like"/>
    <property type="match status" value="1"/>
</dbReference>
<dbReference type="AlphaFoldDB" id="A0A1S8S5W3"/>
<gene>
    <name evidence="4" type="primary">glpR</name>
    <name evidence="4" type="ORF">CLBCK_27150</name>
</gene>
<dbReference type="PRINTS" id="PR00037">
    <property type="entry name" value="HTHLACR"/>
</dbReference>
<evidence type="ECO:0000313" key="5">
    <source>
        <dbReference type="Proteomes" id="UP000190973"/>
    </source>
</evidence>
<evidence type="ECO:0000259" key="3">
    <source>
        <dbReference type="PROSITE" id="PS51000"/>
    </source>
</evidence>
<dbReference type="GO" id="GO:0003700">
    <property type="term" value="F:DNA-binding transcription factor activity"/>
    <property type="evidence" value="ECO:0007669"/>
    <property type="project" value="InterPro"/>
</dbReference>
<accession>A0A1S8S5W3</accession>
<dbReference type="InterPro" id="IPR014036">
    <property type="entry name" value="DeoR-like_C"/>
</dbReference>
<comment type="caution">
    <text evidence="4">The sequence shown here is derived from an EMBL/GenBank/DDBJ whole genome shotgun (WGS) entry which is preliminary data.</text>
</comment>
<organism evidence="4 5">
    <name type="scientific">Clostridium beijerinckii</name>
    <name type="common">Clostridium MP</name>
    <dbReference type="NCBI Taxonomy" id="1520"/>
    <lineage>
        <taxon>Bacteria</taxon>
        <taxon>Bacillati</taxon>
        <taxon>Bacillota</taxon>
        <taxon>Clostridia</taxon>
        <taxon>Eubacteriales</taxon>
        <taxon>Clostridiaceae</taxon>
        <taxon>Clostridium</taxon>
    </lineage>
</organism>
<keyword evidence="1" id="KW-0805">Transcription regulation</keyword>
<dbReference type="InterPro" id="IPR036388">
    <property type="entry name" value="WH-like_DNA-bd_sf"/>
</dbReference>
<reference evidence="4 5" key="1">
    <citation type="submission" date="2016-05" db="EMBL/GenBank/DDBJ databases">
        <title>Microbial solvent formation.</title>
        <authorList>
            <person name="Poehlein A."/>
            <person name="Montoya Solano J.D."/>
            <person name="Flitsch S."/>
            <person name="Krabben P."/>
            <person name="Duerre P."/>
            <person name="Daniel R."/>
        </authorList>
    </citation>
    <scope>NUCLEOTIDE SEQUENCE [LARGE SCALE GENOMIC DNA]</scope>
    <source>
        <strain evidence="4 5">DSM 53</strain>
    </source>
</reference>
<dbReference type="PROSITE" id="PS51000">
    <property type="entry name" value="HTH_DEOR_2"/>
    <property type="match status" value="1"/>
</dbReference>
<dbReference type="SMART" id="SM00420">
    <property type="entry name" value="HTH_DEOR"/>
    <property type="match status" value="1"/>
</dbReference>
<dbReference type="InterPro" id="IPR001034">
    <property type="entry name" value="DeoR_HTH"/>
</dbReference>
<evidence type="ECO:0000256" key="2">
    <source>
        <dbReference type="ARBA" id="ARBA00023163"/>
    </source>
</evidence>
<dbReference type="Gene3D" id="1.10.10.10">
    <property type="entry name" value="Winged helix-like DNA-binding domain superfamily/Winged helix DNA-binding domain"/>
    <property type="match status" value="1"/>
</dbReference>
<proteinExistence type="predicted"/>
<dbReference type="PANTHER" id="PTHR30363:SF44">
    <property type="entry name" value="AGA OPERON TRANSCRIPTIONAL REPRESSOR-RELATED"/>
    <property type="match status" value="1"/>
</dbReference>
<dbReference type="InterPro" id="IPR036390">
    <property type="entry name" value="WH_DNA-bd_sf"/>
</dbReference>
<dbReference type="InterPro" id="IPR050313">
    <property type="entry name" value="Carb_Metab_HTH_regulators"/>
</dbReference>
<keyword evidence="2" id="KW-0804">Transcription</keyword>
<dbReference type="InterPro" id="IPR037171">
    <property type="entry name" value="NagB/RpiA_transferase-like"/>
</dbReference>
<dbReference type="Pfam" id="PF08220">
    <property type="entry name" value="HTH_DeoR"/>
    <property type="match status" value="1"/>
</dbReference>
<dbReference type="EMBL" id="LZZI01000046">
    <property type="protein sequence ID" value="OOM60779.1"/>
    <property type="molecule type" value="Genomic_DNA"/>
</dbReference>
<protein>
    <submittedName>
        <fullName evidence="4">Glycerol-3-phosphate regulon repressor</fullName>
    </submittedName>
</protein>
<sequence length="260" mass="29295">MGECIDMFTEERLNEILNILNTYGKVKVKDLSKKFNVTEDCIRKDLKQLEHTGKLKRTYGGAIQIRESSQLYDISEREKIDISTKSIIAKKALELIQDRETIFLDLSTINILIAKSILTTQKRITVVTNMLEIANILAKAANNITVVVAAGVLNKSLNGFIGSSTNDFIKKYKFDKSFIGSCGIDAFDKSITTFEIEDGITKATIIQSSKKTFLVMENKKFFVDGNYKFAMIDDINAIITDEKPNQQIIDVLESNEIELI</sequence>
<dbReference type="SUPFAM" id="SSF46785">
    <property type="entry name" value="Winged helix' DNA-binding domain"/>
    <property type="match status" value="1"/>
</dbReference>
<dbReference type="Proteomes" id="UP000190973">
    <property type="component" value="Unassembled WGS sequence"/>
</dbReference>
<dbReference type="SMART" id="SM01134">
    <property type="entry name" value="DeoRC"/>
    <property type="match status" value="1"/>
</dbReference>
<name>A0A1S8S5W3_CLOBE</name>
<dbReference type="PANTHER" id="PTHR30363">
    <property type="entry name" value="HTH-TYPE TRANSCRIPTIONAL REGULATOR SRLR-RELATED"/>
    <property type="match status" value="1"/>
</dbReference>
<evidence type="ECO:0000313" key="4">
    <source>
        <dbReference type="EMBL" id="OOM60779.1"/>
    </source>
</evidence>
<feature type="domain" description="HTH deoR-type" evidence="3">
    <location>
        <begin position="9"/>
        <end position="64"/>
    </location>
</feature>
<evidence type="ECO:0000256" key="1">
    <source>
        <dbReference type="ARBA" id="ARBA00023015"/>
    </source>
</evidence>
<dbReference type="Pfam" id="PF00455">
    <property type="entry name" value="DeoRC"/>
    <property type="match status" value="1"/>
</dbReference>